<proteinExistence type="predicted"/>
<dbReference type="Proteomes" id="UP000231279">
    <property type="component" value="Unassembled WGS sequence"/>
</dbReference>
<protein>
    <submittedName>
        <fullName evidence="1">Uncharacterized protein</fullName>
    </submittedName>
</protein>
<dbReference type="EMBL" id="NKXS01009351">
    <property type="protein sequence ID" value="PIM97636.1"/>
    <property type="molecule type" value="Genomic_DNA"/>
</dbReference>
<name>A0A2G9FX42_9LAMI</name>
<accession>A0A2G9FX42</accession>
<evidence type="ECO:0000313" key="2">
    <source>
        <dbReference type="Proteomes" id="UP000231279"/>
    </source>
</evidence>
<organism evidence="1 2">
    <name type="scientific">Handroanthus impetiginosus</name>
    <dbReference type="NCBI Taxonomy" id="429701"/>
    <lineage>
        <taxon>Eukaryota</taxon>
        <taxon>Viridiplantae</taxon>
        <taxon>Streptophyta</taxon>
        <taxon>Embryophyta</taxon>
        <taxon>Tracheophyta</taxon>
        <taxon>Spermatophyta</taxon>
        <taxon>Magnoliopsida</taxon>
        <taxon>eudicotyledons</taxon>
        <taxon>Gunneridae</taxon>
        <taxon>Pentapetalae</taxon>
        <taxon>asterids</taxon>
        <taxon>lamiids</taxon>
        <taxon>Lamiales</taxon>
        <taxon>Bignoniaceae</taxon>
        <taxon>Crescentiina</taxon>
        <taxon>Tabebuia alliance</taxon>
        <taxon>Handroanthus</taxon>
    </lineage>
</organism>
<reference evidence="2" key="1">
    <citation type="journal article" date="2018" name="Gigascience">
        <title>Genome assembly of the Pink Ipe (Handroanthus impetiginosus, Bignoniaceae), a highly valued, ecologically keystone Neotropical timber forest tree.</title>
        <authorList>
            <person name="Silva-Junior O.B."/>
            <person name="Grattapaglia D."/>
            <person name="Novaes E."/>
            <person name="Collevatti R.G."/>
        </authorList>
    </citation>
    <scope>NUCLEOTIDE SEQUENCE [LARGE SCALE GENOMIC DNA]</scope>
    <source>
        <strain evidence="2">cv. UFG-1</strain>
    </source>
</reference>
<sequence>MFDYKPCFFFFSALIIPSQMEGNGRGIWVVVEIELVAPMGLGKRRMMERVRFFDEFMDVTVNVDKCVNIIL</sequence>
<comment type="caution">
    <text evidence="1">The sequence shown here is derived from an EMBL/GenBank/DDBJ whole genome shotgun (WGS) entry which is preliminary data.</text>
</comment>
<evidence type="ECO:0000313" key="1">
    <source>
        <dbReference type="EMBL" id="PIM97636.1"/>
    </source>
</evidence>
<gene>
    <name evidence="1" type="ORF">CDL12_29892</name>
</gene>
<dbReference type="AlphaFoldDB" id="A0A2G9FX42"/>
<keyword evidence="2" id="KW-1185">Reference proteome</keyword>